<dbReference type="Proteomes" id="UP000051952">
    <property type="component" value="Unassembled WGS sequence"/>
</dbReference>
<sequence>MMLRAASMRAPRRDGFANHATTVEELKLLYRTEEDDHA</sequence>
<gene>
    <name evidence="1" type="ORF">BSAL_06295</name>
</gene>
<organism evidence="1 2">
    <name type="scientific">Bodo saltans</name>
    <name type="common">Flagellated protozoan</name>
    <dbReference type="NCBI Taxonomy" id="75058"/>
    <lineage>
        <taxon>Eukaryota</taxon>
        <taxon>Discoba</taxon>
        <taxon>Euglenozoa</taxon>
        <taxon>Kinetoplastea</taxon>
        <taxon>Metakinetoplastina</taxon>
        <taxon>Eubodonida</taxon>
        <taxon>Bodonidae</taxon>
        <taxon>Bodo</taxon>
    </lineage>
</organism>
<dbReference type="EMBL" id="CYKH01001148">
    <property type="protein sequence ID" value="CUG85133.1"/>
    <property type="molecule type" value="Genomic_DNA"/>
</dbReference>
<protein>
    <submittedName>
        <fullName evidence="1">Uncharacterized protein</fullName>
    </submittedName>
</protein>
<keyword evidence="2" id="KW-1185">Reference proteome</keyword>
<evidence type="ECO:0000313" key="2">
    <source>
        <dbReference type="Proteomes" id="UP000051952"/>
    </source>
</evidence>
<dbReference type="VEuPathDB" id="TriTrypDB:BSAL_06295"/>
<dbReference type="AlphaFoldDB" id="A0A0S4J6J6"/>
<reference evidence="2" key="1">
    <citation type="submission" date="2015-09" db="EMBL/GenBank/DDBJ databases">
        <authorList>
            <consortium name="Pathogen Informatics"/>
        </authorList>
    </citation>
    <scope>NUCLEOTIDE SEQUENCE [LARGE SCALE GENOMIC DNA]</scope>
    <source>
        <strain evidence="2">Lake Konstanz</strain>
    </source>
</reference>
<proteinExistence type="predicted"/>
<name>A0A0S4J6J6_BODSA</name>
<evidence type="ECO:0000313" key="1">
    <source>
        <dbReference type="EMBL" id="CUG85133.1"/>
    </source>
</evidence>
<accession>A0A0S4J6J6</accession>